<organism evidence="2 3">
    <name type="scientific">Strigamia maritima</name>
    <name type="common">European centipede</name>
    <name type="synonym">Geophilus maritimus</name>
    <dbReference type="NCBI Taxonomy" id="126957"/>
    <lineage>
        <taxon>Eukaryota</taxon>
        <taxon>Metazoa</taxon>
        <taxon>Ecdysozoa</taxon>
        <taxon>Arthropoda</taxon>
        <taxon>Myriapoda</taxon>
        <taxon>Chilopoda</taxon>
        <taxon>Pleurostigmophora</taxon>
        <taxon>Geophilomorpha</taxon>
        <taxon>Linotaeniidae</taxon>
        <taxon>Strigamia</taxon>
    </lineage>
</organism>
<reference evidence="2" key="2">
    <citation type="submission" date="2015-02" db="UniProtKB">
        <authorList>
            <consortium name="EnsemblMetazoa"/>
        </authorList>
    </citation>
    <scope>IDENTIFICATION</scope>
</reference>
<sequence>MHQRHENVLQYKETDCFPRDSLHKLCYRINGDALLNTMFRANASPVTCPFRGPFTFTYNRGHEECRSPVSSIDMCSEDFRLLLRYQACPDIPGTESTVEELICLATWREGSIRYLVGKLEHNMATTDEDKYRCFVCYKDVGVSINQGYCQVGTSSLQLSLQ</sequence>
<protein>
    <recommendedName>
        <fullName evidence="1">DUF7042 domain-containing protein</fullName>
    </recommendedName>
</protein>
<dbReference type="AlphaFoldDB" id="T1JK04"/>
<dbReference type="GO" id="GO:0061909">
    <property type="term" value="P:autophagosome-lysosome fusion"/>
    <property type="evidence" value="ECO:0007669"/>
    <property type="project" value="TreeGrafter"/>
</dbReference>
<dbReference type="PANTHER" id="PTHR22255:SF9">
    <property type="entry name" value="LP06548P"/>
    <property type="match status" value="1"/>
</dbReference>
<dbReference type="EMBL" id="JH430541">
    <property type="status" value="NOT_ANNOTATED_CDS"/>
    <property type="molecule type" value="Genomic_DNA"/>
</dbReference>
<evidence type="ECO:0000313" key="2">
    <source>
        <dbReference type="EnsemblMetazoa" id="SMAR014184-PA"/>
    </source>
</evidence>
<dbReference type="eggNOG" id="ENOG502RJZ3">
    <property type="taxonomic scope" value="Eukaryota"/>
</dbReference>
<name>T1JK04_STRMM</name>
<feature type="domain" description="DUF7042" evidence="1">
    <location>
        <begin position="45"/>
        <end position="140"/>
    </location>
</feature>
<evidence type="ECO:0000259" key="1">
    <source>
        <dbReference type="Pfam" id="PF23069"/>
    </source>
</evidence>
<accession>T1JK04</accession>
<reference evidence="3" key="1">
    <citation type="submission" date="2011-05" db="EMBL/GenBank/DDBJ databases">
        <authorList>
            <person name="Richards S.R."/>
            <person name="Qu J."/>
            <person name="Jiang H."/>
            <person name="Jhangiani S.N."/>
            <person name="Agravi P."/>
            <person name="Goodspeed R."/>
            <person name="Gross S."/>
            <person name="Mandapat C."/>
            <person name="Jackson L."/>
            <person name="Mathew T."/>
            <person name="Pu L."/>
            <person name="Thornton R."/>
            <person name="Saada N."/>
            <person name="Wilczek-Boney K.B."/>
            <person name="Lee S."/>
            <person name="Kovar C."/>
            <person name="Wu Y."/>
            <person name="Scherer S.E."/>
            <person name="Worley K.C."/>
            <person name="Muzny D.M."/>
            <person name="Gibbs R."/>
        </authorList>
    </citation>
    <scope>NUCLEOTIDE SEQUENCE</scope>
    <source>
        <strain evidence="3">Brora</strain>
    </source>
</reference>
<dbReference type="OMA" id="GHEECRS"/>
<dbReference type="PANTHER" id="PTHR22255">
    <property type="entry name" value="LP06548P"/>
    <property type="match status" value="1"/>
</dbReference>
<dbReference type="Proteomes" id="UP000014500">
    <property type="component" value="Unassembled WGS sequence"/>
</dbReference>
<evidence type="ECO:0000313" key="3">
    <source>
        <dbReference type="Proteomes" id="UP000014500"/>
    </source>
</evidence>
<dbReference type="EnsemblMetazoa" id="SMAR014184-RA">
    <property type="protein sequence ID" value="SMAR014184-PA"/>
    <property type="gene ID" value="SMAR014184"/>
</dbReference>
<dbReference type="Pfam" id="PF23069">
    <property type="entry name" value="DUF7042"/>
    <property type="match status" value="1"/>
</dbReference>
<keyword evidence="3" id="KW-1185">Reference proteome</keyword>
<dbReference type="HOGENOM" id="CLU_1645856_0_0_1"/>
<dbReference type="InterPro" id="IPR055470">
    <property type="entry name" value="DUF7042"/>
</dbReference>
<dbReference type="PhylomeDB" id="T1JK04"/>
<proteinExistence type="predicted"/>